<dbReference type="SUPFAM" id="SSF52540">
    <property type="entry name" value="P-loop containing nucleoside triphosphate hydrolases"/>
    <property type="match status" value="2"/>
</dbReference>
<evidence type="ECO:0000256" key="2">
    <source>
        <dbReference type="ARBA" id="ARBA00022737"/>
    </source>
</evidence>
<comment type="subunit">
    <text evidence="8">Homohexamer. The oligomerization is ATP-dependent.</text>
</comment>
<feature type="domain" description="Clp R" evidence="13">
    <location>
        <begin position="36"/>
        <end position="179"/>
    </location>
</feature>
<dbReference type="PRINTS" id="PR00300">
    <property type="entry name" value="CLPPROTEASEA"/>
</dbReference>
<dbReference type="GO" id="GO:0005524">
    <property type="term" value="F:ATP binding"/>
    <property type="evidence" value="ECO:0007669"/>
    <property type="project" value="UniProtKB-KW"/>
</dbReference>
<dbReference type="InterPro" id="IPR041546">
    <property type="entry name" value="ClpA/ClpB_AAA_lid"/>
</dbReference>
<dbReference type="InterPro" id="IPR036628">
    <property type="entry name" value="Clp_N_dom_sf"/>
</dbReference>
<dbReference type="CDD" id="cd00009">
    <property type="entry name" value="AAA"/>
    <property type="match status" value="1"/>
</dbReference>
<evidence type="ECO:0000256" key="11">
    <source>
        <dbReference type="SAM" id="Coils"/>
    </source>
</evidence>
<dbReference type="GO" id="GO:0006508">
    <property type="term" value="P:proteolysis"/>
    <property type="evidence" value="ECO:0007669"/>
    <property type="project" value="UniProtKB-KW"/>
</dbReference>
<evidence type="ECO:0000256" key="3">
    <source>
        <dbReference type="ARBA" id="ARBA00022741"/>
    </source>
</evidence>
<dbReference type="AlphaFoldDB" id="A0A372ZVA5"/>
<dbReference type="Gene3D" id="3.40.50.300">
    <property type="entry name" value="P-loop containing nucleotide triphosphate hydrolases"/>
    <property type="match status" value="2"/>
</dbReference>
<dbReference type="InterPro" id="IPR004176">
    <property type="entry name" value="Clp_R_N"/>
</dbReference>
<comment type="caution">
    <text evidence="14">The sequence shown here is derived from an EMBL/GenBank/DDBJ whole genome shotgun (WGS) entry which is preliminary data.</text>
</comment>
<evidence type="ECO:0000256" key="5">
    <source>
        <dbReference type="ARBA" id="ARBA00023016"/>
    </source>
</evidence>
<reference evidence="14 15" key="1">
    <citation type="submission" date="2018-08" db="EMBL/GenBank/DDBJ databases">
        <title>Diversity &amp; Physiological Properties of Lignin-Decomposing Actinobacteria from Soil.</title>
        <authorList>
            <person name="Roh S.G."/>
            <person name="Kim S.B."/>
        </authorList>
    </citation>
    <scope>NUCLEOTIDE SEQUENCE [LARGE SCALE GENOMIC DNA]</scope>
    <source>
        <strain evidence="14 15">MMS17-GH009</strain>
    </source>
</reference>
<keyword evidence="7 10" id="KW-0143">Chaperone</keyword>
<dbReference type="InterPro" id="IPR050130">
    <property type="entry name" value="ClpA_ClpB"/>
</dbReference>
<dbReference type="SUPFAM" id="SSF81923">
    <property type="entry name" value="Double Clp-N motif"/>
    <property type="match status" value="1"/>
</dbReference>
<dbReference type="Gene3D" id="1.10.8.60">
    <property type="match status" value="2"/>
</dbReference>
<dbReference type="PANTHER" id="PTHR11638:SF18">
    <property type="entry name" value="HEAT SHOCK PROTEIN 104"/>
    <property type="match status" value="1"/>
</dbReference>
<keyword evidence="4 10" id="KW-0067">ATP-binding</keyword>
<dbReference type="FunFam" id="3.40.50.300:FF:000025">
    <property type="entry name" value="ATP-dependent Clp protease subunit"/>
    <property type="match status" value="1"/>
</dbReference>
<dbReference type="GO" id="GO:0034605">
    <property type="term" value="P:cellular response to heat"/>
    <property type="evidence" value="ECO:0007669"/>
    <property type="project" value="TreeGrafter"/>
</dbReference>
<dbReference type="InterPro" id="IPR028299">
    <property type="entry name" value="ClpA/B_CS2"/>
</dbReference>
<keyword evidence="2 9" id="KW-0677">Repeat</keyword>
<dbReference type="SMART" id="SM01086">
    <property type="entry name" value="ClpB_D2-small"/>
    <property type="match status" value="1"/>
</dbReference>
<dbReference type="Pfam" id="PF02861">
    <property type="entry name" value="Clp_N"/>
    <property type="match status" value="1"/>
</dbReference>
<dbReference type="Gene3D" id="1.10.1780.10">
    <property type="entry name" value="Clp, N-terminal domain"/>
    <property type="match status" value="1"/>
</dbReference>
<name>A0A372ZVA5_9ACTN</name>
<comment type="similarity">
    <text evidence="1 10">Belongs to the ClpA/ClpB family.</text>
</comment>
<protein>
    <submittedName>
        <fullName evidence="14">ATP-dependent Clp protease ATP-binding subunit</fullName>
    </submittedName>
</protein>
<feature type="coiled-coil region" evidence="11">
    <location>
        <begin position="446"/>
        <end position="492"/>
    </location>
</feature>
<evidence type="ECO:0000313" key="14">
    <source>
        <dbReference type="EMBL" id="RGD59320.1"/>
    </source>
</evidence>
<evidence type="ECO:0000256" key="7">
    <source>
        <dbReference type="ARBA" id="ARBA00023186"/>
    </source>
</evidence>
<evidence type="ECO:0000256" key="12">
    <source>
        <dbReference type="SAM" id="MobiDB-lite"/>
    </source>
</evidence>
<evidence type="ECO:0000256" key="9">
    <source>
        <dbReference type="PROSITE-ProRule" id="PRU01251"/>
    </source>
</evidence>
<dbReference type="SMART" id="SM00382">
    <property type="entry name" value="AAA"/>
    <property type="match status" value="2"/>
</dbReference>
<keyword evidence="14" id="KW-0378">Hydrolase</keyword>
<evidence type="ECO:0000256" key="6">
    <source>
        <dbReference type="ARBA" id="ARBA00023054"/>
    </source>
</evidence>
<organism evidence="14 15">
    <name type="scientific">Kitasatospora xanthocidica</name>
    <dbReference type="NCBI Taxonomy" id="83382"/>
    <lineage>
        <taxon>Bacteria</taxon>
        <taxon>Bacillati</taxon>
        <taxon>Actinomycetota</taxon>
        <taxon>Actinomycetes</taxon>
        <taxon>Kitasatosporales</taxon>
        <taxon>Streptomycetaceae</taxon>
        <taxon>Kitasatospora</taxon>
    </lineage>
</organism>
<accession>A0A372ZVA5</accession>
<dbReference type="PROSITE" id="PS51903">
    <property type="entry name" value="CLP_R"/>
    <property type="match status" value="1"/>
</dbReference>
<dbReference type="EMBL" id="QVIG01000001">
    <property type="protein sequence ID" value="RGD59320.1"/>
    <property type="molecule type" value="Genomic_DNA"/>
</dbReference>
<dbReference type="Pfam" id="PF07724">
    <property type="entry name" value="AAA_2"/>
    <property type="match status" value="1"/>
</dbReference>
<dbReference type="GO" id="GO:0005737">
    <property type="term" value="C:cytoplasm"/>
    <property type="evidence" value="ECO:0007669"/>
    <property type="project" value="TreeGrafter"/>
</dbReference>
<dbReference type="InterPro" id="IPR003959">
    <property type="entry name" value="ATPase_AAA_core"/>
</dbReference>
<dbReference type="Pfam" id="PF17871">
    <property type="entry name" value="AAA_lid_9"/>
    <property type="match status" value="1"/>
</dbReference>
<dbReference type="PROSITE" id="PS00871">
    <property type="entry name" value="CLPAB_2"/>
    <property type="match status" value="1"/>
</dbReference>
<sequence length="846" mass="92199">MTMPPFGSNDPFSDLLSRFFGMSPLASPPAVQRVPIGRLLSESSQELLALAAQRAAEDGSSDLDTAHLAWAATRVDPSRRMLERAGIDPDRLSGDLEHALPSGNPDTVDGRPALTPSAKRALLAAHARSQEAGASYIGPEHILGALLDQERSGAGVALRNAAPSQEALKSVLEGRGTGGERSSTGAHPSETPTLDEYGRDLTEEARSGRLDPVVGRAEEIEQTVEILSRRTKNNPVLIGEPGVGKTAIVEGLAQRIVSGDVPQSLREKRVVTLDLTALVAGSKYRGEFEERLKNVIDEVTAAEKSVILFLDELHTVVGAGGGGEGSMDAGNILKPALARGELSVVGATTLDEYRKHVEKDAALERRFQPVLVPEPSVEETIEILQGLRDAYEAHHQVRFTDEALDAAATLSDRYVSDRFLPDKAIDLLDQAGARVRLRSLSGSTEATGVRDRITKLKRELDEAVADEEFVRAANLKTELRQTEDELAAVAESREEVVDVTADDIAQVLSSRTGIPVAELNATEKERLLKLEDHLHQKVIGQDEAVTAVSQAVRRGRAGMGDPERPTGSFLFLGPTGVGKTELAKALAALLFGDPDRMIRFDMSEFQEKHTVSRLVGSPPGYVGYEEAGQLTEAVRRKPYSVLLFDEVEKAHPDVFNLLLQVLDDGRLTDSQGRTVDFRNTVVIMTSNIGSQRILDHAGNVDEIREDLMRDLRQHFRPEFLNRIDEVIVFHALTRKDLLSVVDLLLERSRRRLRAQDIRLEVTEAAKEYLVNRGYQPEFGARPLRRTIQSELDNRISNLLLDGSVREGDTLIAEVSDGELVVTLARPEASATFEEAEAKAAAAAAEG</sequence>
<dbReference type="Gene3D" id="4.10.860.10">
    <property type="entry name" value="UVR domain"/>
    <property type="match status" value="1"/>
</dbReference>
<keyword evidence="3 10" id="KW-0547">Nucleotide-binding</keyword>
<dbReference type="GO" id="GO:0008233">
    <property type="term" value="F:peptidase activity"/>
    <property type="evidence" value="ECO:0007669"/>
    <property type="project" value="UniProtKB-KW"/>
</dbReference>
<keyword evidence="6 11" id="KW-0175">Coiled coil</keyword>
<keyword evidence="15" id="KW-1185">Reference proteome</keyword>
<dbReference type="InterPro" id="IPR027417">
    <property type="entry name" value="P-loop_NTPase"/>
</dbReference>
<dbReference type="PANTHER" id="PTHR11638">
    <property type="entry name" value="ATP-DEPENDENT CLP PROTEASE"/>
    <property type="match status" value="1"/>
</dbReference>
<keyword evidence="14" id="KW-0645">Protease</keyword>
<dbReference type="Pfam" id="PF00004">
    <property type="entry name" value="AAA"/>
    <property type="match status" value="1"/>
</dbReference>
<dbReference type="GO" id="GO:0016887">
    <property type="term" value="F:ATP hydrolysis activity"/>
    <property type="evidence" value="ECO:0007669"/>
    <property type="project" value="InterPro"/>
</dbReference>
<evidence type="ECO:0000256" key="4">
    <source>
        <dbReference type="ARBA" id="ARBA00022840"/>
    </source>
</evidence>
<gene>
    <name evidence="14" type="ORF">DR950_17385</name>
</gene>
<evidence type="ECO:0000256" key="1">
    <source>
        <dbReference type="ARBA" id="ARBA00008675"/>
    </source>
</evidence>
<dbReference type="InterPro" id="IPR003593">
    <property type="entry name" value="AAA+_ATPase"/>
</dbReference>
<dbReference type="InterPro" id="IPR019489">
    <property type="entry name" value="Clp_ATPase_C"/>
</dbReference>
<dbReference type="FunFam" id="3.40.50.300:FF:000010">
    <property type="entry name" value="Chaperone clpB 1, putative"/>
    <property type="match status" value="1"/>
</dbReference>
<dbReference type="InterPro" id="IPR018368">
    <property type="entry name" value="ClpA/B_CS1"/>
</dbReference>
<dbReference type="Proteomes" id="UP000263377">
    <property type="component" value="Unassembled WGS sequence"/>
</dbReference>
<proteinExistence type="inferred from homology"/>
<dbReference type="PROSITE" id="PS00870">
    <property type="entry name" value="CLPAB_1"/>
    <property type="match status" value="1"/>
</dbReference>
<feature type="region of interest" description="Disordered" evidence="12">
    <location>
        <begin position="173"/>
        <end position="199"/>
    </location>
</feature>
<evidence type="ECO:0000256" key="8">
    <source>
        <dbReference type="ARBA" id="ARBA00026057"/>
    </source>
</evidence>
<evidence type="ECO:0000259" key="13">
    <source>
        <dbReference type="PROSITE" id="PS51903"/>
    </source>
</evidence>
<evidence type="ECO:0000313" key="15">
    <source>
        <dbReference type="Proteomes" id="UP000263377"/>
    </source>
</evidence>
<dbReference type="Pfam" id="PF10431">
    <property type="entry name" value="ClpB_D2-small"/>
    <property type="match status" value="1"/>
</dbReference>
<keyword evidence="5" id="KW-0346">Stress response</keyword>
<evidence type="ECO:0000256" key="10">
    <source>
        <dbReference type="RuleBase" id="RU004432"/>
    </source>
</evidence>
<dbReference type="CDD" id="cd19499">
    <property type="entry name" value="RecA-like_ClpB_Hsp104-like"/>
    <property type="match status" value="1"/>
</dbReference>
<dbReference type="InterPro" id="IPR001270">
    <property type="entry name" value="ClpA/B"/>
</dbReference>